<dbReference type="SUPFAM" id="SSF47396">
    <property type="entry name" value="Transcription factor IIA (TFIIA), alpha-helical domain"/>
    <property type="match status" value="1"/>
</dbReference>
<dbReference type="GO" id="GO:0005672">
    <property type="term" value="C:transcription factor TFIIA complex"/>
    <property type="evidence" value="ECO:0007669"/>
    <property type="project" value="InterPro"/>
</dbReference>
<dbReference type="Proteomes" id="UP000264840">
    <property type="component" value="Unplaced"/>
</dbReference>
<keyword evidence="2" id="KW-1185">Reference proteome</keyword>
<dbReference type="GO" id="GO:0006367">
    <property type="term" value="P:transcription initiation at RNA polymerase II promoter"/>
    <property type="evidence" value="ECO:0007669"/>
    <property type="project" value="InterPro"/>
</dbReference>
<evidence type="ECO:0000313" key="1">
    <source>
        <dbReference type="Ensembl" id="ENSHBUP00000026794.1"/>
    </source>
</evidence>
<dbReference type="GeneTree" id="ENSGT00940000176000"/>
<dbReference type="InterPro" id="IPR004855">
    <property type="entry name" value="TFIIA_asu/bsu"/>
</dbReference>
<proteinExistence type="predicted"/>
<dbReference type="AlphaFoldDB" id="A0A3Q2WWN1"/>
<organism evidence="1 2">
    <name type="scientific">Haplochromis burtoni</name>
    <name type="common">Burton's mouthbrooder</name>
    <name type="synonym">Chromis burtoni</name>
    <dbReference type="NCBI Taxonomy" id="8153"/>
    <lineage>
        <taxon>Eukaryota</taxon>
        <taxon>Metazoa</taxon>
        <taxon>Chordata</taxon>
        <taxon>Craniata</taxon>
        <taxon>Vertebrata</taxon>
        <taxon>Euteleostomi</taxon>
        <taxon>Actinopterygii</taxon>
        <taxon>Neopterygii</taxon>
        <taxon>Teleostei</taxon>
        <taxon>Neoteleostei</taxon>
        <taxon>Acanthomorphata</taxon>
        <taxon>Ovalentaria</taxon>
        <taxon>Cichlomorphae</taxon>
        <taxon>Cichliformes</taxon>
        <taxon>Cichlidae</taxon>
        <taxon>African cichlids</taxon>
        <taxon>Pseudocrenilabrinae</taxon>
        <taxon>Haplochromini</taxon>
        <taxon>Haplochromis</taxon>
    </lineage>
</organism>
<name>A0A3Q2WWN1_HAPBU</name>
<reference evidence="1" key="2">
    <citation type="submission" date="2025-09" db="UniProtKB">
        <authorList>
            <consortium name="Ensembl"/>
        </authorList>
    </citation>
    <scope>IDENTIFICATION</scope>
</reference>
<protein>
    <submittedName>
        <fullName evidence="1">Uncharacterized protein</fullName>
    </submittedName>
</protein>
<accession>A0A3Q2WWN1</accession>
<dbReference type="STRING" id="8153.ENSHBUP00000026794"/>
<reference evidence="1" key="1">
    <citation type="submission" date="2025-08" db="UniProtKB">
        <authorList>
            <consortium name="Ensembl"/>
        </authorList>
    </citation>
    <scope>IDENTIFICATION</scope>
</reference>
<sequence length="57" mass="6466">MCNSAFVMAKLYLSIIDDVIDSVRELFLDEGVEDRVLDDLRHVSLNNPALLLLFIIS</sequence>
<dbReference type="Gene3D" id="1.10.287.100">
    <property type="match status" value="1"/>
</dbReference>
<dbReference type="Ensembl" id="ENSHBUT00000002504.1">
    <property type="protein sequence ID" value="ENSHBUP00000026794.1"/>
    <property type="gene ID" value="ENSHBUG00000009599.1"/>
</dbReference>
<evidence type="ECO:0000313" key="2">
    <source>
        <dbReference type="Proteomes" id="UP000264840"/>
    </source>
</evidence>
<dbReference type="Pfam" id="PF03153">
    <property type="entry name" value="TFIIA"/>
    <property type="match status" value="1"/>
</dbReference>
<dbReference type="OMA" id="CNSAFVM"/>